<keyword evidence="9 11" id="KW-0472">Membrane</keyword>
<evidence type="ECO:0000256" key="9">
    <source>
        <dbReference type="ARBA" id="ARBA00023136"/>
    </source>
</evidence>
<evidence type="ECO:0000256" key="11">
    <source>
        <dbReference type="SAM" id="Phobius"/>
    </source>
</evidence>
<feature type="transmembrane region" description="Helical" evidence="11">
    <location>
        <begin position="157"/>
        <end position="178"/>
    </location>
</feature>
<evidence type="ECO:0000256" key="5">
    <source>
        <dbReference type="ARBA" id="ARBA00022692"/>
    </source>
</evidence>
<dbReference type="GO" id="GO:0038023">
    <property type="term" value="F:signaling receptor activity"/>
    <property type="evidence" value="ECO:0007669"/>
    <property type="project" value="InterPro"/>
</dbReference>
<evidence type="ECO:0000313" key="12">
    <source>
        <dbReference type="EMBL" id="CAG5135721.1"/>
    </source>
</evidence>
<keyword evidence="13" id="KW-1185">Reference proteome</keyword>
<feature type="non-terminal residue" evidence="12">
    <location>
        <position position="279"/>
    </location>
</feature>
<accession>A0A8S4ACD2</accession>
<evidence type="ECO:0000256" key="1">
    <source>
        <dbReference type="ARBA" id="ARBA00004651"/>
    </source>
</evidence>
<dbReference type="PANTHER" id="PTHR21444">
    <property type="entry name" value="COILED-COIL DOMAIN-CONTAINING PROTEIN 180"/>
    <property type="match status" value="1"/>
</dbReference>
<organism evidence="12 13">
    <name type="scientific">Candidula unifasciata</name>
    <dbReference type="NCBI Taxonomy" id="100452"/>
    <lineage>
        <taxon>Eukaryota</taxon>
        <taxon>Metazoa</taxon>
        <taxon>Spiralia</taxon>
        <taxon>Lophotrochozoa</taxon>
        <taxon>Mollusca</taxon>
        <taxon>Gastropoda</taxon>
        <taxon>Heterobranchia</taxon>
        <taxon>Euthyneura</taxon>
        <taxon>Panpulmonata</taxon>
        <taxon>Eupulmonata</taxon>
        <taxon>Stylommatophora</taxon>
        <taxon>Helicina</taxon>
        <taxon>Helicoidea</taxon>
        <taxon>Geomitridae</taxon>
        <taxon>Candidula</taxon>
    </lineage>
</organism>
<feature type="transmembrane region" description="Helical" evidence="11">
    <location>
        <begin position="61"/>
        <end position="79"/>
    </location>
</feature>
<feature type="transmembrane region" description="Helical" evidence="11">
    <location>
        <begin position="12"/>
        <end position="30"/>
    </location>
</feature>
<evidence type="ECO:0000256" key="7">
    <source>
        <dbReference type="ARBA" id="ARBA00022989"/>
    </source>
</evidence>
<sequence length="279" mass="32407">TSCDDAEIDYYLFYQVCLIPAVVLTLLMAATKPRRQKLLQFLYGRPGLVFPMDTLTRSSRISYCCAFGAIGFTVYEIIWKQQYAIEYSGPVVVKVIVSVLIYGMVYFPVFTSLALGTAFSYFLGSLYIWMFFALEIYQANTCEYSAALRAVILLRALPNLLCHAYLSVAMPVKFCLALRRRKYFTPSLGEDPHSETLEQIKKSFQGKHVTKLLRKPEVEIRYCARLRYYTKKRHELKYPKPLKALKKVFFFLLYKDYECFRYPSLLASVMFIAAFIIYV</sequence>
<keyword evidence="6" id="KW-0845">Vitamin A</keyword>
<feature type="transmembrane region" description="Helical" evidence="11">
    <location>
        <begin position="259"/>
        <end position="278"/>
    </location>
</feature>
<name>A0A8S4ACD2_9EUPU</name>
<comment type="subcellular location">
    <subcellularLocation>
        <location evidence="1">Cell membrane</location>
        <topology evidence="1">Multi-pass membrane protein</topology>
    </subcellularLocation>
</comment>
<evidence type="ECO:0000256" key="10">
    <source>
        <dbReference type="ARBA" id="ARBA00023170"/>
    </source>
</evidence>
<dbReference type="GO" id="GO:0016918">
    <property type="term" value="F:retinal binding"/>
    <property type="evidence" value="ECO:0007669"/>
    <property type="project" value="UniProtKB-KW"/>
</dbReference>
<reference evidence="12" key="1">
    <citation type="submission" date="2021-04" db="EMBL/GenBank/DDBJ databases">
        <authorList>
            <consortium name="Molecular Ecology Group"/>
        </authorList>
    </citation>
    <scope>NUCLEOTIDE SEQUENCE</scope>
</reference>
<dbReference type="EMBL" id="CAJHNH020008453">
    <property type="protein sequence ID" value="CAG5135721.1"/>
    <property type="molecule type" value="Genomic_DNA"/>
</dbReference>
<dbReference type="AlphaFoldDB" id="A0A8S4ACD2"/>
<feature type="transmembrane region" description="Helical" evidence="11">
    <location>
        <begin position="91"/>
        <end position="111"/>
    </location>
</feature>
<evidence type="ECO:0000256" key="6">
    <source>
        <dbReference type="ARBA" id="ARBA00022893"/>
    </source>
</evidence>
<evidence type="ECO:0000256" key="4">
    <source>
        <dbReference type="ARBA" id="ARBA00022475"/>
    </source>
</evidence>
<feature type="transmembrane region" description="Helical" evidence="11">
    <location>
        <begin position="118"/>
        <end position="137"/>
    </location>
</feature>
<dbReference type="Pfam" id="PF14752">
    <property type="entry name" value="RBP_receptor"/>
    <property type="match status" value="1"/>
</dbReference>
<dbReference type="PANTHER" id="PTHR21444:SF16">
    <property type="entry name" value="RECEPTOR FOR RETINOL UPTAKE STRA6"/>
    <property type="match status" value="1"/>
</dbReference>
<evidence type="ECO:0000313" key="13">
    <source>
        <dbReference type="Proteomes" id="UP000678393"/>
    </source>
</evidence>
<keyword evidence="5 11" id="KW-0812">Transmembrane</keyword>
<dbReference type="OrthoDB" id="2376984at2759"/>
<evidence type="ECO:0000256" key="3">
    <source>
        <dbReference type="ARBA" id="ARBA00022448"/>
    </source>
</evidence>
<dbReference type="InterPro" id="IPR026612">
    <property type="entry name" value="STRA6-like"/>
</dbReference>
<proteinExistence type="predicted"/>
<protein>
    <recommendedName>
        <fullName evidence="2">Receptor for retinol uptake STRA6</fullName>
    </recommendedName>
</protein>
<keyword evidence="3" id="KW-0813">Transport</keyword>
<keyword evidence="8" id="KW-0683">Retinol-binding</keyword>
<dbReference type="GO" id="GO:0034632">
    <property type="term" value="F:retinol transmembrane transporter activity"/>
    <property type="evidence" value="ECO:0007669"/>
    <property type="project" value="InterPro"/>
</dbReference>
<evidence type="ECO:0000256" key="2">
    <source>
        <dbReference type="ARBA" id="ARBA00014411"/>
    </source>
</evidence>
<dbReference type="GO" id="GO:0019841">
    <property type="term" value="F:retinol binding"/>
    <property type="evidence" value="ECO:0007669"/>
    <property type="project" value="UniProtKB-KW"/>
</dbReference>
<evidence type="ECO:0000256" key="8">
    <source>
        <dbReference type="ARBA" id="ARBA00023072"/>
    </source>
</evidence>
<keyword evidence="7 11" id="KW-1133">Transmembrane helix</keyword>
<dbReference type="GO" id="GO:0005886">
    <property type="term" value="C:plasma membrane"/>
    <property type="evidence" value="ECO:0007669"/>
    <property type="project" value="UniProtKB-SubCell"/>
</dbReference>
<gene>
    <name evidence="12" type="ORF">CUNI_LOCUS21279</name>
</gene>
<dbReference type="Proteomes" id="UP000678393">
    <property type="component" value="Unassembled WGS sequence"/>
</dbReference>
<keyword evidence="10" id="KW-0675">Receptor</keyword>
<dbReference type="GO" id="GO:0071939">
    <property type="term" value="P:vitamin A import into cell"/>
    <property type="evidence" value="ECO:0007669"/>
    <property type="project" value="TreeGrafter"/>
</dbReference>
<feature type="non-terminal residue" evidence="12">
    <location>
        <position position="1"/>
    </location>
</feature>
<comment type="caution">
    <text evidence="12">The sequence shown here is derived from an EMBL/GenBank/DDBJ whole genome shotgun (WGS) entry which is preliminary data.</text>
</comment>
<keyword evidence="4" id="KW-1003">Cell membrane</keyword>